<reference evidence="1 2" key="1">
    <citation type="submission" date="2018-07" db="EMBL/GenBank/DDBJ databases">
        <title>The genomes of Aspergillus section Nigri reveals drivers in fungal speciation.</title>
        <authorList>
            <consortium name="DOE Joint Genome Institute"/>
            <person name="Vesth T.C."/>
            <person name="Nybo J."/>
            <person name="Theobald S."/>
            <person name="Brandl J."/>
            <person name="Frisvad J.C."/>
            <person name="Nielsen K.F."/>
            <person name="Lyhne E.K."/>
            <person name="Kogle M.E."/>
            <person name="Kuo A."/>
            <person name="Riley R."/>
            <person name="Clum A."/>
            <person name="Nolan M."/>
            <person name="Lipzen A."/>
            <person name="Salamov A."/>
            <person name="Henrissat B."/>
            <person name="Wiebenga A."/>
            <person name="De vries R.P."/>
            <person name="Grigoriev I.V."/>
            <person name="Mortensen U.H."/>
            <person name="Andersen M.R."/>
            <person name="Baker S.E."/>
        </authorList>
    </citation>
    <scope>NUCLEOTIDE SEQUENCE [LARGE SCALE GENOMIC DNA]</scope>
    <source>
        <strain evidence="1 2">CBS 139.54b</strain>
    </source>
</reference>
<name>A0A3F3PS14_9EURO</name>
<protein>
    <submittedName>
        <fullName evidence="1">Uncharacterized protein</fullName>
    </submittedName>
</protein>
<dbReference type="EMBL" id="KZ852065">
    <property type="protein sequence ID" value="RDH29730.1"/>
    <property type="molecule type" value="Genomic_DNA"/>
</dbReference>
<dbReference type="AlphaFoldDB" id="A0A3F3PS14"/>
<evidence type="ECO:0000313" key="1">
    <source>
        <dbReference type="EMBL" id="RDH29730.1"/>
    </source>
</evidence>
<gene>
    <name evidence="1" type="ORF">BDQ94DRAFT_149775</name>
</gene>
<keyword evidence="2" id="KW-1185">Reference proteome</keyword>
<dbReference type="RefSeq" id="XP_026622752.1">
    <property type="nucleotide sequence ID" value="XM_026767452.1"/>
</dbReference>
<evidence type="ECO:0000313" key="2">
    <source>
        <dbReference type="Proteomes" id="UP000253729"/>
    </source>
</evidence>
<proteinExistence type="predicted"/>
<organism evidence="1 2">
    <name type="scientific">Aspergillus welwitschiae</name>
    <dbReference type="NCBI Taxonomy" id="1341132"/>
    <lineage>
        <taxon>Eukaryota</taxon>
        <taxon>Fungi</taxon>
        <taxon>Dikarya</taxon>
        <taxon>Ascomycota</taxon>
        <taxon>Pezizomycotina</taxon>
        <taxon>Eurotiomycetes</taxon>
        <taxon>Eurotiomycetidae</taxon>
        <taxon>Eurotiales</taxon>
        <taxon>Aspergillaceae</taxon>
        <taxon>Aspergillus</taxon>
        <taxon>Aspergillus subgen. Circumdati</taxon>
    </lineage>
</organism>
<sequence>MRRRQRGNGKGRQLNQLLCHCSILYIFRTTFPSYTTSLSLSIYHYYYYYYYYFFSI</sequence>
<dbReference type="GeneID" id="38135808"/>
<dbReference type="Proteomes" id="UP000253729">
    <property type="component" value="Unassembled WGS sequence"/>
</dbReference>
<accession>A0A3F3PS14</accession>